<protein>
    <submittedName>
        <fullName evidence="2">Uncharacterized protein</fullName>
    </submittedName>
</protein>
<comment type="caution">
    <text evidence="2">The sequence shown here is derived from an EMBL/GenBank/DDBJ whole genome shotgun (WGS) entry which is preliminary data.</text>
</comment>
<feature type="compositionally biased region" description="Basic residues" evidence="1">
    <location>
        <begin position="66"/>
        <end position="76"/>
    </location>
</feature>
<dbReference type="AlphaFoldDB" id="A0A5B7DE32"/>
<name>A0A5B7DE32_PORTR</name>
<evidence type="ECO:0000313" key="2">
    <source>
        <dbReference type="EMBL" id="MPC19477.1"/>
    </source>
</evidence>
<sequence>MHNGPSSRRCCDDGCGGRTNKSTLRVESNALPPECLLTGVFKPSSRTTTATHQERQTGRKDATGAHKARRRNRPGTRRPSTQAEDAPSTPSTLTQNSTYSTVYSTLCHPSVEEPP</sequence>
<feature type="compositionally biased region" description="Polar residues" evidence="1">
    <location>
        <begin position="79"/>
        <end position="104"/>
    </location>
</feature>
<organism evidence="2 3">
    <name type="scientific">Portunus trituberculatus</name>
    <name type="common">Swimming crab</name>
    <name type="synonym">Neptunus trituberculatus</name>
    <dbReference type="NCBI Taxonomy" id="210409"/>
    <lineage>
        <taxon>Eukaryota</taxon>
        <taxon>Metazoa</taxon>
        <taxon>Ecdysozoa</taxon>
        <taxon>Arthropoda</taxon>
        <taxon>Crustacea</taxon>
        <taxon>Multicrustacea</taxon>
        <taxon>Malacostraca</taxon>
        <taxon>Eumalacostraca</taxon>
        <taxon>Eucarida</taxon>
        <taxon>Decapoda</taxon>
        <taxon>Pleocyemata</taxon>
        <taxon>Brachyura</taxon>
        <taxon>Eubrachyura</taxon>
        <taxon>Portunoidea</taxon>
        <taxon>Portunidae</taxon>
        <taxon>Portuninae</taxon>
        <taxon>Portunus</taxon>
    </lineage>
</organism>
<evidence type="ECO:0000256" key="1">
    <source>
        <dbReference type="SAM" id="MobiDB-lite"/>
    </source>
</evidence>
<dbReference type="EMBL" id="VSRR010000774">
    <property type="protein sequence ID" value="MPC19477.1"/>
    <property type="molecule type" value="Genomic_DNA"/>
</dbReference>
<dbReference type="Proteomes" id="UP000324222">
    <property type="component" value="Unassembled WGS sequence"/>
</dbReference>
<evidence type="ECO:0000313" key="3">
    <source>
        <dbReference type="Proteomes" id="UP000324222"/>
    </source>
</evidence>
<accession>A0A5B7DE32</accession>
<feature type="compositionally biased region" description="Basic and acidic residues" evidence="1">
    <location>
        <begin position="52"/>
        <end position="64"/>
    </location>
</feature>
<proteinExistence type="predicted"/>
<feature type="region of interest" description="Disordered" evidence="1">
    <location>
        <begin position="37"/>
        <end position="115"/>
    </location>
</feature>
<feature type="region of interest" description="Disordered" evidence="1">
    <location>
        <begin position="1"/>
        <end position="23"/>
    </location>
</feature>
<gene>
    <name evidence="2" type="ORF">E2C01_012392</name>
</gene>
<reference evidence="2 3" key="1">
    <citation type="submission" date="2019-05" db="EMBL/GenBank/DDBJ databases">
        <title>Another draft genome of Portunus trituberculatus and its Hox gene families provides insights of decapod evolution.</title>
        <authorList>
            <person name="Jeong J.-H."/>
            <person name="Song I."/>
            <person name="Kim S."/>
            <person name="Choi T."/>
            <person name="Kim D."/>
            <person name="Ryu S."/>
            <person name="Kim W."/>
        </authorList>
    </citation>
    <scope>NUCLEOTIDE SEQUENCE [LARGE SCALE GENOMIC DNA]</scope>
    <source>
        <tissue evidence="2">Muscle</tissue>
    </source>
</reference>
<keyword evidence="3" id="KW-1185">Reference proteome</keyword>